<dbReference type="Proteomes" id="UP000035579">
    <property type="component" value="Chromosome"/>
</dbReference>
<dbReference type="AlphaFoldDB" id="A0AAC8QF05"/>
<feature type="signal peptide" evidence="2">
    <location>
        <begin position="1"/>
        <end position="27"/>
    </location>
</feature>
<dbReference type="Pfam" id="PF14356">
    <property type="entry name" value="DUF4403"/>
    <property type="match status" value="1"/>
</dbReference>
<accession>A0AAC8QF05</accession>
<organism evidence="3 4">
    <name type="scientific">Archangium gephyra</name>
    <dbReference type="NCBI Taxonomy" id="48"/>
    <lineage>
        <taxon>Bacteria</taxon>
        <taxon>Pseudomonadati</taxon>
        <taxon>Myxococcota</taxon>
        <taxon>Myxococcia</taxon>
        <taxon>Myxococcales</taxon>
        <taxon>Cystobacterineae</taxon>
        <taxon>Archangiaceae</taxon>
        <taxon>Archangium</taxon>
    </lineage>
</organism>
<name>A0AAC8QF05_9BACT</name>
<feature type="compositionally biased region" description="Polar residues" evidence="1">
    <location>
        <begin position="306"/>
        <end position="316"/>
    </location>
</feature>
<evidence type="ECO:0000256" key="2">
    <source>
        <dbReference type="SAM" id="SignalP"/>
    </source>
</evidence>
<feature type="compositionally biased region" description="Polar residues" evidence="1">
    <location>
        <begin position="270"/>
        <end position="288"/>
    </location>
</feature>
<evidence type="ECO:0000313" key="4">
    <source>
        <dbReference type="Proteomes" id="UP000035579"/>
    </source>
</evidence>
<dbReference type="EMBL" id="CP011509">
    <property type="protein sequence ID" value="AKJ06295.1"/>
    <property type="molecule type" value="Genomic_DNA"/>
</dbReference>
<evidence type="ECO:0008006" key="5">
    <source>
        <dbReference type="Google" id="ProtNLM"/>
    </source>
</evidence>
<feature type="region of interest" description="Disordered" evidence="1">
    <location>
        <begin position="32"/>
        <end position="55"/>
    </location>
</feature>
<dbReference type="InterPro" id="IPR025515">
    <property type="entry name" value="DUF4403"/>
</dbReference>
<evidence type="ECO:0000256" key="1">
    <source>
        <dbReference type="SAM" id="MobiDB-lite"/>
    </source>
</evidence>
<gene>
    <name evidence="3" type="ORF">AA314_07921</name>
</gene>
<feature type="region of interest" description="Disordered" evidence="1">
    <location>
        <begin position="255"/>
        <end position="334"/>
    </location>
</feature>
<evidence type="ECO:0000313" key="3">
    <source>
        <dbReference type="EMBL" id="AKJ06295.1"/>
    </source>
</evidence>
<dbReference type="KEGG" id="age:AA314_07921"/>
<proteinExistence type="predicted"/>
<protein>
    <recommendedName>
        <fullName evidence="5">DUF4403 family protein</fullName>
    </recommendedName>
</protein>
<sequence length="538" mass="57312">MYLLAMPQSRFRPFPALLASLALVSCAGPRIESQTLQPPPPTANGGRPVSDPPPSRIVIHTTIFREGLLKKMAESLPRTGEGDAQLFAGQTLHYTWQREPLTIKFDRGRVVVGVPVHGRFNMLGEREMPITVTIAGEPVMTADFKALLQSTEVQVVAAGPVDAVNRALESKLKELIGKTLEEFRFDVRPLLSSAFARLARPIEIPVGGDQYACAELKVTSLEAAPTVLADGFEKDLGIVVMPSVTLPCTPVASLTRPASTDGGTPGTDAGLQTASPTAAPGGNTQFASYTPGATGADGGTPVPDAGTQTAVYTATAPSDGGTSADAGTPPPPATATQVAMPLLQNVSTLPSGPFKVVIPVAARYEELSKALEASMKGRLHFSESHPELYMENPQVYPSDDTVVIKMNLGGNASVGSYSVPMKGELFFAGHPHVIDNQISVPDLEITPGTASELLKLKFALDYQSIRDQARQALRVDISERLAAVKDKMSTEMSFSEDLGCVRGQVLRSEVTGIYPHPNFLRIYVQVDAQLGLYLPCKK</sequence>
<keyword evidence="2" id="KW-0732">Signal</keyword>
<feature type="chain" id="PRO_5042027646" description="DUF4403 family protein" evidence="2">
    <location>
        <begin position="28"/>
        <end position="538"/>
    </location>
</feature>
<reference evidence="3 4" key="1">
    <citation type="submission" date="2015-05" db="EMBL/GenBank/DDBJ databases">
        <title>Genome assembly of Archangium gephyra DSM 2261.</title>
        <authorList>
            <person name="Sharma G."/>
            <person name="Subramanian S."/>
        </authorList>
    </citation>
    <scope>NUCLEOTIDE SEQUENCE [LARGE SCALE GENOMIC DNA]</scope>
    <source>
        <strain evidence="3 4">DSM 2261</strain>
    </source>
</reference>